<gene>
    <name evidence="1" type="ORF">JAV76_07620</name>
</gene>
<evidence type="ECO:0000313" key="1">
    <source>
        <dbReference type="EMBL" id="MBI9114879.1"/>
    </source>
</evidence>
<organism evidence="1 2">
    <name type="scientific">Sanguibacter suaedae</name>
    <dbReference type="NCBI Taxonomy" id="2795737"/>
    <lineage>
        <taxon>Bacteria</taxon>
        <taxon>Bacillati</taxon>
        <taxon>Actinomycetota</taxon>
        <taxon>Actinomycetes</taxon>
        <taxon>Micrococcales</taxon>
        <taxon>Sanguibacteraceae</taxon>
        <taxon>Sanguibacter</taxon>
    </lineage>
</organism>
<sequence length="93" mass="10661">MTSSAAYSAGYEMHKILNAAPVPPRPAQRDAQPPIPARARVVWEHDGQEILDALAIGWTSRHIWIQLRDPRPRFVGVWLPARDVRRREDQRST</sequence>
<proteinExistence type="predicted"/>
<dbReference type="Proteomes" id="UP000602087">
    <property type="component" value="Unassembled WGS sequence"/>
</dbReference>
<name>A0A934IDE3_9MICO</name>
<keyword evidence="2" id="KW-1185">Reference proteome</keyword>
<dbReference type="AlphaFoldDB" id="A0A934IDE3"/>
<evidence type="ECO:0000313" key="2">
    <source>
        <dbReference type="Proteomes" id="UP000602087"/>
    </source>
</evidence>
<protein>
    <submittedName>
        <fullName evidence="1">Uncharacterized protein</fullName>
    </submittedName>
</protein>
<dbReference type="RefSeq" id="WP_198733445.1">
    <property type="nucleotide sequence ID" value="NZ_JAEINH010000005.1"/>
</dbReference>
<accession>A0A934IDE3</accession>
<dbReference type="EMBL" id="JAEINH010000005">
    <property type="protein sequence ID" value="MBI9114879.1"/>
    <property type="molecule type" value="Genomic_DNA"/>
</dbReference>
<comment type="caution">
    <text evidence="1">The sequence shown here is derived from an EMBL/GenBank/DDBJ whole genome shotgun (WGS) entry which is preliminary data.</text>
</comment>
<reference evidence="1" key="1">
    <citation type="submission" date="2020-12" db="EMBL/GenBank/DDBJ databases">
        <title>Sanguibacter suaedae sp. nov., isolated from Suaeda aralocaspica.</title>
        <authorList>
            <person name="Ma Q."/>
        </authorList>
    </citation>
    <scope>NUCLEOTIDE SEQUENCE</scope>
    <source>
        <strain evidence="1">YZGR15</strain>
    </source>
</reference>